<evidence type="ECO:0008006" key="4">
    <source>
        <dbReference type="Google" id="ProtNLM"/>
    </source>
</evidence>
<dbReference type="NCBIfam" id="NF042926">
    <property type="entry name" value="capsid_Caudo_1"/>
    <property type="match status" value="1"/>
</dbReference>
<evidence type="ECO:0000313" key="3">
    <source>
        <dbReference type="Proteomes" id="UP000233249"/>
    </source>
</evidence>
<proteinExistence type="predicted"/>
<accession>A0A2N0X9F1</accession>
<protein>
    <recommendedName>
        <fullName evidence="4">Phage major capsid protein</fullName>
    </recommendedName>
</protein>
<dbReference type="InterPro" id="IPR049995">
    <property type="entry name" value="Capsid_mycobact-type"/>
</dbReference>
<gene>
    <name evidence="2" type="ORF">CXB45_02395</name>
</gene>
<dbReference type="Pfam" id="PF25209">
    <property type="entry name" value="Phage_capsid_4"/>
    <property type="match status" value="1"/>
</dbReference>
<dbReference type="OrthoDB" id="4367863at2"/>
<sequence length="323" mass="34891">MSFYPGYATTDGDRLTVDQALKEPSFIEERIAHLAEGQLFVDQIFTQDATPVEGGAVIYGRVLAKHRFTTENPAPRQPGDEYQQVYRLRPEMRTAAVQDFGGKFAVTDEAIRRNRTADLDNDVTALTNTIVRKINTEAISALNAAIEETQDDGLVEVAADIPWSEAFAIGAPTTQTQAAALPAASIARALGEAETADESATFNRLIVTPTTRAALRICYGPDLGRVLDDFGLTLITTTGLPEGTALLVDQAKVGFIRYEEPLTVTTWRDEAHRQTWVQAYACPVLGITNPAALAVIRGVDGPSTTVDETSTDAVDEPSTTTES</sequence>
<comment type="caution">
    <text evidence="2">The sequence shown here is derived from an EMBL/GenBank/DDBJ whole genome shotgun (WGS) entry which is preliminary data.</text>
</comment>
<evidence type="ECO:0000313" key="2">
    <source>
        <dbReference type="EMBL" id="PKF69346.1"/>
    </source>
</evidence>
<name>A0A2N0X9F1_9CORY</name>
<evidence type="ECO:0000256" key="1">
    <source>
        <dbReference type="SAM" id="MobiDB-lite"/>
    </source>
</evidence>
<feature type="region of interest" description="Disordered" evidence="1">
    <location>
        <begin position="303"/>
        <end position="323"/>
    </location>
</feature>
<reference evidence="2 3" key="1">
    <citation type="submission" date="2017-12" db="EMBL/GenBank/DDBJ databases">
        <title>Corynebacterium mastitidis 16-1433 Genome.</title>
        <authorList>
            <person name="Gulvik C.A."/>
        </authorList>
    </citation>
    <scope>NUCLEOTIDE SEQUENCE [LARGE SCALE GENOMIC DNA]</scope>
    <source>
        <strain evidence="2 3">16-1433</strain>
    </source>
</reference>
<dbReference type="EMBL" id="PJAF01000004">
    <property type="protein sequence ID" value="PKF69346.1"/>
    <property type="molecule type" value="Genomic_DNA"/>
</dbReference>
<dbReference type="SUPFAM" id="SSF56563">
    <property type="entry name" value="Major capsid protein gp5"/>
    <property type="match status" value="1"/>
</dbReference>
<organism evidence="2 3">
    <name type="scientific">Corynebacterium mastitidis</name>
    <dbReference type="NCBI Taxonomy" id="161890"/>
    <lineage>
        <taxon>Bacteria</taxon>
        <taxon>Bacillati</taxon>
        <taxon>Actinomycetota</taxon>
        <taxon>Actinomycetes</taxon>
        <taxon>Mycobacteriales</taxon>
        <taxon>Corynebacteriaceae</taxon>
        <taxon>Corynebacterium</taxon>
    </lineage>
</organism>
<dbReference type="Proteomes" id="UP000233249">
    <property type="component" value="Unassembled WGS sequence"/>
</dbReference>
<dbReference type="RefSeq" id="WP_101173030.1">
    <property type="nucleotide sequence ID" value="NZ_PJAF01000004.1"/>
</dbReference>
<dbReference type="AlphaFoldDB" id="A0A2N0X9F1"/>